<keyword evidence="1" id="KW-0653">Protein transport</keyword>
<protein>
    <recommendedName>
        <fullName evidence="1">Mitochondrial import inner membrane translocase subunit</fullName>
    </recommendedName>
</protein>
<accession>A0AAD1Y7D0</accession>
<keyword evidence="1" id="KW-1015">Disulfide bond</keyword>
<comment type="function">
    <text evidence="1">Mitochondrial intermembrane chaperone that participates in the import and insertion of some multi-pass transmembrane proteins into the mitochondrial inner membrane. Also required for the transfer of beta-barrel precursors from the TOM complex to the sorting and assembly machinery (SAM complex) of the outer membrane. Acts as a chaperone-like protein that protects the hydrophobic precursors from aggregation and guide them through the mitochondrial intermembrane space.</text>
</comment>
<keyword evidence="1" id="KW-0496">Mitochondrion</keyword>
<comment type="similarity">
    <text evidence="1">Belongs to the small Tim family.</text>
</comment>
<dbReference type="AlphaFoldDB" id="A0AAD1Y7D0"/>
<keyword evidence="4" id="KW-1185">Reference proteome</keyword>
<dbReference type="Proteomes" id="UP001295684">
    <property type="component" value="Unassembled WGS sequence"/>
</dbReference>
<sequence>MMLDRGKNKFLLRSKSDVDAVVFQIKYLQRVENKIITYCADKCFQGQNSKKTEKISQTEQPCLETCFQKQKQFYRNYYSSYITGAKRMGEYKEHLQTANIQ</sequence>
<comment type="subunit">
    <text evidence="1">Heterohexamer.</text>
</comment>
<dbReference type="InterPro" id="IPR004217">
    <property type="entry name" value="Tim10-like"/>
</dbReference>
<comment type="subcellular location">
    <subcellularLocation>
        <location evidence="1">Mitochondrion inner membrane</location>
        <topology evidence="1">Peripheral membrane protein</topology>
        <orientation evidence="1">Intermembrane side</orientation>
    </subcellularLocation>
</comment>
<comment type="domain">
    <text evidence="1">The twin CX3C motif contains 4 conserved Cys residues that form 2 disulfide bonds in the mitochondrial intermembrane space.</text>
</comment>
<organism evidence="3 4">
    <name type="scientific">Euplotes crassus</name>
    <dbReference type="NCBI Taxonomy" id="5936"/>
    <lineage>
        <taxon>Eukaryota</taxon>
        <taxon>Sar</taxon>
        <taxon>Alveolata</taxon>
        <taxon>Ciliophora</taxon>
        <taxon>Intramacronucleata</taxon>
        <taxon>Spirotrichea</taxon>
        <taxon>Hypotrichia</taxon>
        <taxon>Euplotida</taxon>
        <taxon>Euplotidae</taxon>
        <taxon>Moneuplotes</taxon>
    </lineage>
</organism>
<dbReference type="GO" id="GO:0015031">
    <property type="term" value="P:protein transport"/>
    <property type="evidence" value="ECO:0007669"/>
    <property type="project" value="UniProtKB-KW"/>
</dbReference>
<keyword evidence="1" id="KW-0472">Membrane</keyword>
<keyword evidence="1" id="KW-0813">Transport</keyword>
<evidence type="ECO:0000313" key="4">
    <source>
        <dbReference type="Proteomes" id="UP001295684"/>
    </source>
</evidence>
<dbReference type="InterPro" id="IPR035427">
    <property type="entry name" value="Tim10-like_dom_sf"/>
</dbReference>
<gene>
    <name evidence="3" type="ORF">ECRASSUSDP1_LOCUS27433</name>
</gene>
<dbReference type="GO" id="GO:0005743">
    <property type="term" value="C:mitochondrial inner membrane"/>
    <property type="evidence" value="ECO:0007669"/>
    <property type="project" value="UniProtKB-SubCell"/>
</dbReference>
<dbReference type="Pfam" id="PF02953">
    <property type="entry name" value="zf-Tim10_DDP"/>
    <property type="match status" value="1"/>
</dbReference>
<proteinExistence type="inferred from homology"/>
<evidence type="ECO:0000313" key="3">
    <source>
        <dbReference type="EMBL" id="CAI2385844.1"/>
    </source>
</evidence>
<keyword evidence="1" id="KW-0999">Mitochondrion inner membrane</keyword>
<evidence type="ECO:0000259" key="2">
    <source>
        <dbReference type="Pfam" id="PF02953"/>
    </source>
</evidence>
<dbReference type="Gene3D" id="1.10.287.810">
    <property type="entry name" value="Mitochondrial import inner membrane translocase subunit tim13 like domains"/>
    <property type="match status" value="1"/>
</dbReference>
<keyword evidence="1" id="KW-0143">Chaperone</keyword>
<dbReference type="SUPFAM" id="SSF144122">
    <property type="entry name" value="Tim10-like"/>
    <property type="match status" value="1"/>
</dbReference>
<keyword evidence="1" id="KW-0811">Translocation</keyword>
<reference evidence="3" key="1">
    <citation type="submission" date="2023-07" db="EMBL/GenBank/DDBJ databases">
        <authorList>
            <consortium name="AG Swart"/>
            <person name="Singh M."/>
            <person name="Singh A."/>
            <person name="Seah K."/>
            <person name="Emmerich C."/>
        </authorList>
    </citation>
    <scope>NUCLEOTIDE SEQUENCE</scope>
    <source>
        <strain evidence="3">DP1</strain>
    </source>
</reference>
<evidence type="ECO:0000256" key="1">
    <source>
        <dbReference type="RuleBase" id="RU367043"/>
    </source>
</evidence>
<dbReference type="EMBL" id="CAMPGE010028307">
    <property type="protein sequence ID" value="CAI2385844.1"/>
    <property type="molecule type" value="Genomic_DNA"/>
</dbReference>
<comment type="caution">
    <text evidence="3">The sequence shown here is derived from an EMBL/GenBank/DDBJ whole genome shotgun (WGS) entry which is preliminary data.</text>
</comment>
<feature type="domain" description="Tim10-like" evidence="2">
    <location>
        <begin position="24"/>
        <end position="69"/>
    </location>
</feature>
<name>A0AAD1Y7D0_EUPCR</name>